<keyword evidence="2" id="KW-1185">Reference proteome</keyword>
<gene>
    <name evidence="1" type="ORF">PAAG_01636</name>
</gene>
<dbReference type="HOGENOM" id="CLU_2655145_0_0_1"/>
<proteinExistence type="predicted"/>
<dbReference type="EMBL" id="KN293994">
    <property type="protein sequence ID" value="EEH39174.2"/>
    <property type="molecule type" value="Genomic_DNA"/>
</dbReference>
<accession>C1GSZ1</accession>
<dbReference type="AlphaFoldDB" id="C1GSZ1"/>
<protein>
    <submittedName>
        <fullName evidence="1">Uncharacterized protein</fullName>
    </submittedName>
</protein>
<sequence>MSSQQNYSQPPPPPQAYVRWLSSPEWILPLPGPSTSRASSFPSGQAGAPAWLTPLISTDAISATASAGFAIPGEGS</sequence>
<organism evidence="1 2">
    <name type="scientific">Paracoccidioides lutzii (strain ATCC MYA-826 / Pb01)</name>
    <name type="common">Paracoccidioides brasiliensis</name>
    <dbReference type="NCBI Taxonomy" id="502779"/>
    <lineage>
        <taxon>Eukaryota</taxon>
        <taxon>Fungi</taxon>
        <taxon>Dikarya</taxon>
        <taxon>Ascomycota</taxon>
        <taxon>Pezizomycotina</taxon>
        <taxon>Eurotiomycetes</taxon>
        <taxon>Eurotiomycetidae</taxon>
        <taxon>Onygenales</taxon>
        <taxon>Ajellomycetaceae</taxon>
        <taxon>Paracoccidioides</taxon>
    </lineage>
</organism>
<dbReference type="VEuPathDB" id="FungiDB:PAAG_01636"/>
<evidence type="ECO:0000313" key="2">
    <source>
        <dbReference type="Proteomes" id="UP000002059"/>
    </source>
</evidence>
<name>C1GSZ1_PARBA</name>
<evidence type="ECO:0000313" key="1">
    <source>
        <dbReference type="EMBL" id="EEH39174.2"/>
    </source>
</evidence>
<dbReference type="GeneID" id="9099925"/>
<dbReference type="KEGG" id="pbl:PAAG_01636"/>
<dbReference type="RefSeq" id="XP_015701310.1">
    <property type="nucleotide sequence ID" value="XM_015844402.1"/>
</dbReference>
<reference evidence="1 2" key="1">
    <citation type="journal article" date="2011" name="PLoS Genet.">
        <title>Comparative genomic analysis of human fungal pathogens causing paracoccidioidomycosis.</title>
        <authorList>
            <person name="Desjardins C.A."/>
            <person name="Champion M.D."/>
            <person name="Holder J.W."/>
            <person name="Muszewska A."/>
            <person name="Goldberg J."/>
            <person name="Bailao A.M."/>
            <person name="Brigido M.M."/>
            <person name="Ferreira M.E."/>
            <person name="Garcia A.M."/>
            <person name="Grynberg M."/>
            <person name="Gujja S."/>
            <person name="Heiman D.I."/>
            <person name="Henn M.R."/>
            <person name="Kodira C.D."/>
            <person name="Leon-Narvaez H."/>
            <person name="Longo L.V."/>
            <person name="Ma L.J."/>
            <person name="Malavazi I."/>
            <person name="Matsuo A.L."/>
            <person name="Morais F.V."/>
            <person name="Pereira M."/>
            <person name="Rodriguez-Brito S."/>
            <person name="Sakthikumar S."/>
            <person name="Salem-Izacc S.M."/>
            <person name="Sykes S.M."/>
            <person name="Teixeira M.M."/>
            <person name="Vallejo M.C."/>
            <person name="Walter M.E."/>
            <person name="Yandava C."/>
            <person name="Young S."/>
            <person name="Zeng Q."/>
            <person name="Zucker J."/>
            <person name="Felipe M.S."/>
            <person name="Goldman G.H."/>
            <person name="Haas B.J."/>
            <person name="McEwen J.G."/>
            <person name="Nino-Vega G."/>
            <person name="Puccia R."/>
            <person name="San-Blas G."/>
            <person name="Soares C.M."/>
            <person name="Birren B.W."/>
            <person name="Cuomo C.A."/>
        </authorList>
    </citation>
    <scope>NUCLEOTIDE SEQUENCE [LARGE SCALE GENOMIC DNA]</scope>
    <source>
        <strain evidence="2">ATCC MYA-826 / Pb01</strain>
    </source>
</reference>
<dbReference type="Proteomes" id="UP000002059">
    <property type="component" value="Partially assembled WGS sequence"/>
</dbReference>